<dbReference type="RefSeq" id="WP_066180781.1">
    <property type="nucleotide sequence ID" value="NZ_LCUJ01000002.1"/>
</dbReference>
<name>A0A1C0B8K8_9BACT</name>
<dbReference type="PANTHER" id="PTHR33741">
    <property type="entry name" value="TRANSMEMBRANE PROTEIN DDB_G0269096-RELATED"/>
    <property type="match status" value="1"/>
</dbReference>
<reference evidence="5" key="2">
    <citation type="submission" date="2015-05" db="EMBL/GenBank/DDBJ databases">
        <authorList>
            <person name="Rovetto F."/>
            <person name="Cocolin L."/>
            <person name="Illeghems K."/>
            <person name="Van Nieuwerburgh F."/>
            <person name="Houf K."/>
        </authorList>
    </citation>
    <scope>NUCLEOTIDE SEQUENCE [LARGE SCALE GENOMIC DNA]</scope>
    <source>
        <strain evidence="5">DU22</strain>
    </source>
</reference>
<proteinExistence type="predicted"/>
<evidence type="ECO:0000313" key="4">
    <source>
        <dbReference type="EMBL" id="TLS73242.1"/>
    </source>
</evidence>
<dbReference type="AlphaFoldDB" id="A0A1C0B8K8"/>
<dbReference type="Proteomes" id="UP000308001">
    <property type="component" value="Unassembled WGS sequence"/>
</dbReference>
<feature type="transmembrane region" description="Helical" evidence="1">
    <location>
        <begin position="137"/>
        <end position="156"/>
    </location>
</feature>
<dbReference type="InterPro" id="IPR007065">
    <property type="entry name" value="HPP"/>
</dbReference>
<dbReference type="EMBL" id="LCUJ01000002">
    <property type="protein sequence ID" value="OCL99881.1"/>
    <property type="molecule type" value="Genomic_DNA"/>
</dbReference>
<dbReference type="STRING" id="544718.AAX25_00142"/>
<evidence type="ECO:0000313" key="3">
    <source>
        <dbReference type="EMBL" id="OCL99881.1"/>
    </source>
</evidence>
<dbReference type="PANTHER" id="PTHR33741:SF5">
    <property type="entry name" value="TRANSMEMBRANE PROTEIN DDB_G0269096-RELATED"/>
    <property type="match status" value="1"/>
</dbReference>
<feature type="domain" description="HPP transmembrane region" evidence="2">
    <location>
        <begin position="18"/>
        <end position="166"/>
    </location>
</feature>
<feature type="transmembrane region" description="Helical" evidence="1">
    <location>
        <begin position="47"/>
        <end position="64"/>
    </location>
</feature>
<dbReference type="Proteomes" id="UP000093281">
    <property type="component" value="Unassembled WGS sequence"/>
</dbReference>
<dbReference type="EMBL" id="VBUF01000001">
    <property type="protein sequence ID" value="TLS73242.1"/>
    <property type="molecule type" value="Genomic_DNA"/>
</dbReference>
<reference evidence="4 6" key="3">
    <citation type="submission" date="2019-05" db="EMBL/GenBank/DDBJ databases">
        <title>Arcobacter cibarius and Arcobacter thereius providing challenges in identification an antibiotic susceptibility and Quinolone resistance.</title>
        <authorList>
            <person name="Busch A."/>
            <person name="Hanel I."/>
            <person name="Hotzel H."/>
            <person name="Tomaso H."/>
        </authorList>
    </citation>
    <scope>NUCLEOTIDE SEQUENCE [LARGE SCALE GENOMIC DNA]</scope>
    <source>
        <strain evidence="4 6">17CS1191_2</strain>
    </source>
</reference>
<reference evidence="3" key="1">
    <citation type="submission" date="2015-05" db="EMBL/GenBank/DDBJ databases">
        <authorList>
            <person name="Wang D.B."/>
            <person name="Wang M."/>
        </authorList>
    </citation>
    <scope>NUCLEOTIDE SEQUENCE [LARGE SCALE GENOMIC DNA]</scope>
    <source>
        <strain evidence="3">DU22</strain>
    </source>
</reference>
<dbReference type="OrthoDB" id="9811720at2"/>
<feature type="transmembrane region" description="Helical" evidence="1">
    <location>
        <begin position="76"/>
        <end position="94"/>
    </location>
</feature>
<protein>
    <submittedName>
        <fullName evidence="3">HPP family protein</fullName>
    </submittedName>
</protein>
<dbReference type="PATRIC" id="fig|544718.43.peg.140"/>
<sequence>MNIYLKKFIGEKEKIADKSSIKDIVFAFIGSFLAIATIGYLTKTYDNLLVMGSFGASCVLLFAFPKSPFSQPRNVIFGHFISSFTGLFFLHFIGSDYISMALALATAISLMLATKTVHPPAGSNPLIIFFLGANWDYLVFPTLVGSIVLVIVSLFYNNLHKNRVYPIYWI</sequence>
<evidence type="ECO:0000259" key="2">
    <source>
        <dbReference type="Pfam" id="PF04982"/>
    </source>
</evidence>
<gene>
    <name evidence="3" type="ORF">AAX29_00931</name>
    <name evidence="4" type="ORF">FE246_01780</name>
</gene>
<evidence type="ECO:0000256" key="1">
    <source>
        <dbReference type="SAM" id="Phobius"/>
    </source>
</evidence>
<evidence type="ECO:0000313" key="5">
    <source>
        <dbReference type="Proteomes" id="UP000093281"/>
    </source>
</evidence>
<evidence type="ECO:0000313" key="6">
    <source>
        <dbReference type="Proteomes" id="UP000308001"/>
    </source>
</evidence>
<keyword evidence="1" id="KW-0472">Membrane</keyword>
<dbReference type="Pfam" id="PF04982">
    <property type="entry name" value="TM_HPP"/>
    <property type="match status" value="1"/>
</dbReference>
<keyword evidence="1" id="KW-0812">Transmembrane</keyword>
<keyword evidence="1" id="KW-1133">Transmembrane helix</keyword>
<organism evidence="3 5">
    <name type="scientific">Aliarcobacter thereius</name>
    <dbReference type="NCBI Taxonomy" id="544718"/>
    <lineage>
        <taxon>Bacteria</taxon>
        <taxon>Pseudomonadati</taxon>
        <taxon>Campylobacterota</taxon>
        <taxon>Epsilonproteobacteria</taxon>
        <taxon>Campylobacterales</taxon>
        <taxon>Arcobacteraceae</taxon>
        <taxon>Aliarcobacter</taxon>
    </lineage>
</organism>
<feature type="transmembrane region" description="Helical" evidence="1">
    <location>
        <begin position="21"/>
        <end position="41"/>
    </location>
</feature>
<accession>A0A1C0B8K8</accession>
<feature type="transmembrane region" description="Helical" evidence="1">
    <location>
        <begin position="100"/>
        <end position="117"/>
    </location>
</feature>
<comment type="caution">
    <text evidence="3">The sequence shown here is derived from an EMBL/GenBank/DDBJ whole genome shotgun (WGS) entry which is preliminary data.</text>
</comment>
<dbReference type="InterPro" id="IPR058581">
    <property type="entry name" value="TM_HPP"/>
</dbReference>